<dbReference type="AlphaFoldDB" id="A0A366MUV3"/>
<gene>
    <name evidence="1" type="ORF">CRU91_05375</name>
</gene>
<dbReference type="Proteomes" id="UP000252669">
    <property type="component" value="Unassembled WGS sequence"/>
</dbReference>
<accession>A0A366MUV3</accession>
<dbReference type="EMBL" id="PDKB01000007">
    <property type="protein sequence ID" value="RBQ29259.1"/>
    <property type="molecule type" value="Genomic_DNA"/>
</dbReference>
<proteinExistence type="predicted"/>
<name>A0A366MUV3_9BACT</name>
<evidence type="ECO:0000313" key="1">
    <source>
        <dbReference type="EMBL" id="RBQ29259.1"/>
    </source>
</evidence>
<protein>
    <submittedName>
        <fullName evidence="1">Uncharacterized protein</fullName>
    </submittedName>
</protein>
<sequence>MSKIKELENILKDDVLIEVNDEIKAIENMLQKKQDKDLEIELEYYKDIKKFYDEALNQISRNELSEEEANNILLDLEDMRADEDEI</sequence>
<organism evidence="1 2">
    <name type="scientific">Aliarcobacter vitoriensis</name>
    <dbReference type="NCBI Taxonomy" id="2011099"/>
    <lineage>
        <taxon>Bacteria</taxon>
        <taxon>Pseudomonadati</taxon>
        <taxon>Campylobacterota</taxon>
        <taxon>Epsilonproteobacteria</taxon>
        <taxon>Campylobacterales</taxon>
        <taxon>Arcobacteraceae</taxon>
        <taxon>Aliarcobacter</taxon>
    </lineage>
</organism>
<comment type="caution">
    <text evidence="1">The sequence shown here is derived from an EMBL/GenBank/DDBJ whole genome shotgun (WGS) entry which is preliminary data.</text>
</comment>
<keyword evidence="2" id="KW-1185">Reference proteome</keyword>
<dbReference type="RefSeq" id="WP_113894167.1">
    <property type="nucleotide sequence ID" value="NZ_CP182882.1"/>
</dbReference>
<reference evidence="1 2" key="1">
    <citation type="submission" date="2017-10" db="EMBL/GenBank/DDBJ databases">
        <title>Genomics of the genus Arcobacter.</title>
        <authorList>
            <person name="Perez-Cataluna A."/>
            <person name="Figueras M.J."/>
        </authorList>
    </citation>
    <scope>NUCLEOTIDE SEQUENCE [LARGE SCALE GENOMIC DNA]</scope>
    <source>
        <strain evidence="1 2">CECT 9230</strain>
    </source>
</reference>
<evidence type="ECO:0000313" key="2">
    <source>
        <dbReference type="Proteomes" id="UP000252669"/>
    </source>
</evidence>
<dbReference type="OrthoDB" id="5346654at2"/>